<organism evidence="1 2">
    <name type="scientific">Rhodococcus coprophilus</name>
    <dbReference type="NCBI Taxonomy" id="38310"/>
    <lineage>
        <taxon>Bacteria</taxon>
        <taxon>Bacillati</taxon>
        <taxon>Actinomycetota</taxon>
        <taxon>Actinomycetes</taxon>
        <taxon>Mycobacteriales</taxon>
        <taxon>Nocardiaceae</taxon>
        <taxon>Rhodococcus</taxon>
    </lineage>
</organism>
<sequence>MWALLSKPLRRWLLLSLAVPLVAGGLSLVADALQRKKGRPTKTSKLLSGVSNFLRRRRNRRK</sequence>
<gene>
    <name evidence="1" type="ORF">NCTC10994_01593</name>
</gene>
<dbReference type="AlphaFoldDB" id="A0A2X4TVS8"/>
<keyword evidence="2" id="KW-1185">Reference proteome</keyword>
<dbReference type="RefSeq" id="WP_072699797.1">
    <property type="nucleotide sequence ID" value="NZ_JAFBBL010000001.1"/>
</dbReference>
<accession>A0A2X4TVS8</accession>
<dbReference type="Proteomes" id="UP000249091">
    <property type="component" value="Chromosome 1"/>
</dbReference>
<name>A0A2X4TVS8_9NOCA</name>
<dbReference type="EMBL" id="LS483468">
    <property type="protein sequence ID" value="SQI30439.1"/>
    <property type="molecule type" value="Genomic_DNA"/>
</dbReference>
<evidence type="ECO:0000313" key="2">
    <source>
        <dbReference type="Proteomes" id="UP000249091"/>
    </source>
</evidence>
<dbReference type="KEGG" id="rcr:NCTC10994_01593"/>
<proteinExistence type="predicted"/>
<reference evidence="1 2" key="1">
    <citation type="submission" date="2018-06" db="EMBL/GenBank/DDBJ databases">
        <authorList>
            <consortium name="Pathogen Informatics"/>
            <person name="Doyle S."/>
        </authorList>
    </citation>
    <scope>NUCLEOTIDE SEQUENCE [LARGE SCALE GENOMIC DNA]</scope>
    <source>
        <strain evidence="1 2">NCTC10994</strain>
    </source>
</reference>
<evidence type="ECO:0000313" key="1">
    <source>
        <dbReference type="EMBL" id="SQI30439.1"/>
    </source>
</evidence>
<protein>
    <submittedName>
        <fullName evidence="1">Uncharacterized protein</fullName>
    </submittedName>
</protein>